<dbReference type="AlphaFoldDB" id="K0BDZ4"/>
<gene>
    <name evidence="1" type="ORF">NSED_07330</name>
</gene>
<dbReference type="Proteomes" id="UP000006100">
    <property type="component" value="Chromosome"/>
</dbReference>
<protein>
    <submittedName>
        <fullName evidence="1">Uncharacterized protein</fullName>
    </submittedName>
</protein>
<dbReference type="OrthoDB" id="378330at2157"/>
<dbReference type="RefSeq" id="WP_014965630.1">
    <property type="nucleotide sequence ID" value="NC_018656.1"/>
</dbReference>
<dbReference type="PATRIC" id="fig|1229909.8.peg.1607"/>
<dbReference type="KEGG" id="nir:NSED_07330"/>
<reference evidence="1 2" key="1">
    <citation type="journal article" date="2012" name="J. Bacteriol.">
        <title>Draft Genome Sequence of an Ammonia-Oxidizing Archaeon, "Candidatus Nitrosopumilus sediminis" AR2, from Svalbard in the Arctic Circle.</title>
        <authorList>
            <person name="Park S.J."/>
            <person name="Kim J.G."/>
            <person name="Jung M.Y."/>
            <person name="Kim S.J."/>
            <person name="Cha I.T."/>
            <person name="Ghai R."/>
            <person name="Martin-Cuadrado A.B."/>
            <person name="Rodriguez-Valera F."/>
            <person name="Rhee S.K."/>
        </authorList>
    </citation>
    <scope>NUCLEOTIDE SEQUENCE [LARGE SCALE GENOMIC DNA]</scope>
    <source>
        <strain evidence="1 2">AR2</strain>
    </source>
</reference>
<dbReference type="EMBL" id="CP003843">
    <property type="protein sequence ID" value="AFS83260.1"/>
    <property type="molecule type" value="Genomic_DNA"/>
</dbReference>
<keyword evidence="2" id="KW-1185">Reference proteome</keyword>
<sequence>MENLSRDNGSSISKDNEFKIQLSTEDINRIDEEIRGINNSSNRIEKSNEEKNKPVIINIEKNQNMVNGLRLLNVCTNCKNEFIPKNSMINEKVCKSCLEN</sequence>
<name>K0BDZ4_9ARCH</name>
<evidence type="ECO:0000313" key="1">
    <source>
        <dbReference type="EMBL" id="AFS83260.1"/>
    </source>
</evidence>
<dbReference type="GeneID" id="13698223"/>
<organism evidence="1 2">
    <name type="scientific">Candidatus Nitrosopumilus sediminis</name>
    <dbReference type="NCBI Taxonomy" id="1229909"/>
    <lineage>
        <taxon>Archaea</taxon>
        <taxon>Nitrososphaerota</taxon>
        <taxon>Nitrososphaeria</taxon>
        <taxon>Nitrosopumilales</taxon>
        <taxon>Nitrosopumilaceae</taxon>
        <taxon>Nitrosopumilus</taxon>
    </lineage>
</organism>
<evidence type="ECO:0000313" key="2">
    <source>
        <dbReference type="Proteomes" id="UP000006100"/>
    </source>
</evidence>
<dbReference type="HOGENOM" id="CLU_2299210_0_0_2"/>
<dbReference type="STRING" id="1229909.NSED_07330"/>
<proteinExistence type="predicted"/>
<accession>K0BDZ4</accession>